<feature type="region of interest" description="Disordered" evidence="14">
    <location>
        <begin position="60"/>
        <end position="175"/>
    </location>
</feature>
<dbReference type="GO" id="GO:0004720">
    <property type="term" value="F:protein-lysine 6-oxidase activity"/>
    <property type="evidence" value="ECO:0007669"/>
    <property type="project" value="UniProtKB-UniRule"/>
</dbReference>
<dbReference type="Proteomes" id="UP000694701">
    <property type="component" value="Unplaced"/>
</dbReference>
<dbReference type="InterPro" id="IPR050912">
    <property type="entry name" value="LOX-like_protein"/>
</dbReference>
<keyword evidence="7 13" id="KW-0479">Metal-binding</keyword>
<evidence type="ECO:0000256" key="4">
    <source>
        <dbReference type="ARBA" id="ARBA00022477"/>
    </source>
</evidence>
<dbReference type="Ensembl" id="ENSCCRT00020014974.1">
    <property type="protein sequence ID" value="ENSCCRP00020013579.1"/>
    <property type="gene ID" value="ENSCCRG00020006683.1"/>
</dbReference>
<dbReference type="PROSITE" id="PS00926">
    <property type="entry name" value="LYSYL_OXIDASE"/>
    <property type="match status" value="1"/>
</dbReference>
<keyword evidence="9 13" id="KW-0560">Oxidoreductase</keyword>
<proteinExistence type="inferred from homology"/>
<feature type="signal peptide" evidence="15">
    <location>
        <begin position="1"/>
        <end position="28"/>
    </location>
</feature>
<feature type="compositionally biased region" description="Polar residues" evidence="14">
    <location>
        <begin position="138"/>
        <end position="147"/>
    </location>
</feature>
<evidence type="ECO:0000256" key="5">
    <source>
        <dbReference type="ARBA" id="ARBA00022525"/>
    </source>
</evidence>
<dbReference type="EC" id="1.4.3.13" evidence="13"/>
<keyword evidence="6" id="KW-0765">Sulfation</keyword>
<keyword evidence="8 13" id="KW-0801">TPQ</keyword>
<comment type="catalytic activity">
    <reaction evidence="12 13">
        <text>L-lysyl-[protein] + O2 + H2O = (S)-2-amino-6-oxohexanoyl-[protein] + H2O2 + NH4(+)</text>
        <dbReference type="Rhea" id="RHEA:24544"/>
        <dbReference type="Rhea" id="RHEA-COMP:9752"/>
        <dbReference type="Rhea" id="RHEA-COMP:12448"/>
        <dbReference type="ChEBI" id="CHEBI:15377"/>
        <dbReference type="ChEBI" id="CHEBI:15379"/>
        <dbReference type="ChEBI" id="CHEBI:16240"/>
        <dbReference type="ChEBI" id="CHEBI:28938"/>
        <dbReference type="ChEBI" id="CHEBI:29969"/>
        <dbReference type="ChEBI" id="CHEBI:131803"/>
        <dbReference type="EC" id="1.4.3.13"/>
    </reaction>
</comment>
<keyword evidence="10 13" id="KW-0186">Copper</keyword>
<evidence type="ECO:0000313" key="16">
    <source>
        <dbReference type="Ensembl" id="ENSCCRP00020013579.1"/>
    </source>
</evidence>
<sequence>MSTSLIDTLIYAFAHVCLFSCMVPTGHSQRQGNSGAAALRQTIQWQHNGKLFSILSQGSEYQPPLKRDGNKEQTQARPIAIVRNDDAATGTDSTAAASQSRGSERLQSGIGARGGALRWLSGGDGARARGSHGRRNQTDQLQTSVNGTDRPALDDAMMVGDDPYNPYKSIDPDNPSYNYYDTYERPRPAPRPGYGTRYFQNGLPDLVGDPYYIQASAYVQRASMYNLRCAAEENCLASTAYSSSVRDYDTRMLLRFPQRVKNQGTSDFLPSRPRYTWEWHSCHQHYHSMDEFSHYDLLESSSQRRVAEGHKASFCLEDTSCDYGYYRRYACTSHTQGLSPGCYDTYNADIDCQWIDITDVKPGNYILKVFGLNRELLLSRNIQYHVPDFQPAFLFLV</sequence>
<dbReference type="PRINTS" id="PR00074">
    <property type="entry name" value="LYSYLOXIDASE"/>
</dbReference>
<dbReference type="InterPro" id="IPR001695">
    <property type="entry name" value="Lysyl_oxidase"/>
</dbReference>
<keyword evidence="5 13" id="KW-0964">Secreted</keyword>
<organism evidence="16 17">
    <name type="scientific">Cyprinus carpio</name>
    <name type="common">Common carp</name>
    <dbReference type="NCBI Taxonomy" id="7962"/>
    <lineage>
        <taxon>Eukaryota</taxon>
        <taxon>Metazoa</taxon>
        <taxon>Chordata</taxon>
        <taxon>Craniata</taxon>
        <taxon>Vertebrata</taxon>
        <taxon>Euteleostomi</taxon>
        <taxon>Actinopterygii</taxon>
        <taxon>Neopterygii</taxon>
        <taxon>Teleostei</taxon>
        <taxon>Ostariophysi</taxon>
        <taxon>Cypriniformes</taxon>
        <taxon>Cyprinidae</taxon>
        <taxon>Cyprininae</taxon>
        <taxon>Cyprinus</taxon>
    </lineage>
</organism>
<comment type="PTM">
    <text evidence="13">The lysine tyrosylquinone cross-link (LTQ) is generated by condensation of the epsilon-amino group of a lysine with a topaquinone produced by oxidation of tyrosine.</text>
</comment>
<reference evidence="16" key="1">
    <citation type="submission" date="2025-08" db="UniProtKB">
        <authorList>
            <consortium name="Ensembl"/>
        </authorList>
    </citation>
    <scope>IDENTIFICATION</scope>
</reference>
<keyword evidence="15" id="KW-0732">Signal</keyword>
<evidence type="ECO:0000256" key="9">
    <source>
        <dbReference type="ARBA" id="ARBA00023002"/>
    </source>
</evidence>
<evidence type="ECO:0000256" key="3">
    <source>
        <dbReference type="ARBA" id="ARBA00007492"/>
    </source>
</evidence>
<evidence type="ECO:0000256" key="12">
    <source>
        <dbReference type="ARBA" id="ARBA00047861"/>
    </source>
</evidence>
<feature type="chain" id="PRO_5034992861" description="Lysyl oxidase homolog" evidence="15">
    <location>
        <begin position="29"/>
        <end position="397"/>
    </location>
</feature>
<protein>
    <recommendedName>
        <fullName evidence="13">Lysyl oxidase homolog</fullName>
        <ecNumber evidence="13">1.4.3.13</ecNumber>
    </recommendedName>
</protein>
<evidence type="ECO:0000256" key="2">
    <source>
        <dbReference type="ARBA" id="ARBA00004239"/>
    </source>
</evidence>
<dbReference type="PANTHER" id="PTHR45817">
    <property type="entry name" value="LYSYL OXIDASE-LIKE-RELATED"/>
    <property type="match status" value="1"/>
</dbReference>
<accession>A0A8C2H337</accession>
<keyword evidence="4 13" id="KW-0886">LTQ</keyword>
<keyword evidence="11" id="KW-1015">Disulfide bond</keyword>
<comment type="function">
    <text evidence="13">Mediates the post-translational oxidative deamination of lysine residues on target proteins leading to the formation of deaminated lysine (allysine).</text>
</comment>
<evidence type="ECO:0000256" key="10">
    <source>
        <dbReference type="ARBA" id="ARBA00023008"/>
    </source>
</evidence>
<dbReference type="AlphaFoldDB" id="A0A8C2H337"/>
<dbReference type="GO" id="GO:0005615">
    <property type="term" value="C:extracellular space"/>
    <property type="evidence" value="ECO:0007669"/>
    <property type="project" value="UniProtKB-UniRule"/>
</dbReference>
<dbReference type="GO" id="GO:0005507">
    <property type="term" value="F:copper ion binding"/>
    <property type="evidence" value="ECO:0007669"/>
    <property type="project" value="UniProtKB-UniRule"/>
</dbReference>
<evidence type="ECO:0000256" key="14">
    <source>
        <dbReference type="SAM" id="MobiDB-lite"/>
    </source>
</evidence>
<comment type="cofactor">
    <cofactor evidence="1 13">
        <name>Cu cation</name>
        <dbReference type="ChEBI" id="CHEBI:23378"/>
    </cofactor>
</comment>
<evidence type="ECO:0000256" key="15">
    <source>
        <dbReference type="SAM" id="SignalP"/>
    </source>
</evidence>
<feature type="compositionally biased region" description="Low complexity" evidence="14">
    <location>
        <begin position="87"/>
        <end position="100"/>
    </location>
</feature>
<dbReference type="PANTHER" id="PTHR45817:SF6">
    <property type="entry name" value="PROTEIN-LYSINE 6-OXIDASE"/>
    <property type="match status" value="1"/>
</dbReference>
<evidence type="ECO:0000256" key="6">
    <source>
        <dbReference type="ARBA" id="ARBA00022641"/>
    </source>
</evidence>
<evidence type="ECO:0000256" key="1">
    <source>
        <dbReference type="ARBA" id="ARBA00001935"/>
    </source>
</evidence>
<evidence type="ECO:0000256" key="11">
    <source>
        <dbReference type="ARBA" id="ARBA00023157"/>
    </source>
</evidence>
<comment type="similarity">
    <text evidence="3 13">Belongs to the lysyl oxidase family.</text>
</comment>
<dbReference type="Pfam" id="PF01186">
    <property type="entry name" value="Lysyl_oxidase"/>
    <property type="match status" value="1"/>
</dbReference>
<dbReference type="InterPro" id="IPR019828">
    <property type="entry name" value="Lysyl_oxidase_CS"/>
</dbReference>
<evidence type="ECO:0000256" key="7">
    <source>
        <dbReference type="ARBA" id="ARBA00022723"/>
    </source>
</evidence>
<dbReference type="GO" id="GO:0030199">
    <property type="term" value="P:collagen fibril organization"/>
    <property type="evidence" value="ECO:0007669"/>
    <property type="project" value="TreeGrafter"/>
</dbReference>
<evidence type="ECO:0000313" key="17">
    <source>
        <dbReference type="Proteomes" id="UP000694701"/>
    </source>
</evidence>
<name>A0A8C2H337_CYPCA</name>
<evidence type="ECO:0000256" key="8">
    <source>
        <dbReference type="ARBA" id="ARBA00022772"/>
    </source>
</evidence>
<comment type="subcellular location">
    <subcellularLocation>
        <location evidence="2 13">Secreted</location>
        <location evidence="2 13">Extracellular space</location>
    </subcellularLocation>
</comment>
<evidence type="ECO:0000256" key="13">
    <source>
        <dbReference type="RuleBase" id="RU367046"/>
    </source>
</evidence>